<comment type="similarity">
    <text evidence="2">Belongs to the PP2C family.</text>
</comment>
<evidence type="ECO:0000256" key="7">
    <source>
        <dbReference type="ARBA" id="ARBA00022912"/>
    </source>
</evidence>
<dbReference type="EMBL" id="CAJNOT010001613">
    <property type="protein sequence ID" value="CAF1225593.1"/>
    <property type="molecule type" value="Genomic_DNA"/>
</dbReference>
<dbReference type="EC" id="3.1.3.16" evidence="3"/>
<dbReference type="InterPro" id="IPR001932">
    <property type="entry name" value="PPM-type_phosphatase-like_dom"/>
</dbReference>
<proteinExistence type="inferred from homology"/>
<keyword evidence="4" id="KW-0479">Metal-binding</keyword>
<accession>A0A814Y8B0</accession>
<dbReference type="Pfam" id="PF00481">
    <property type="entry name" value="PP2C"/>
    <property type="match status" value="1"/>
</dbReference>
<dbReference type="SMART" id="SM00332">
    <property type="entry name" value="PP2Cc"/>
    <property type="match status" value="1"/>
</dbReference>
<evidence type="ECO:0000313" key="10">
    <source>
        <dbReference type="EMBL" id="CAF1225593.1"/>
    </source>
</evidence>
<evidence type="ECO:0000259" key="9">
    <source>
        <dbReference type="PROSITE" id="PS51746"/>
    </source>
</evidence>
<feature type="domain" description="PPM-type phosphatase" evidence="9">
    <location>
        <begin position="36"/>
        <end position="292"/>
    </location>
</feature>
<organism evidence="10 11">
    <name type="scientific">Rotaria sordida</name>
    <dbReference type="NCBI Taxonomy" id="392033"/>
    <lineage>
        <taxon>Eukaryota</taxon>
        <taxon>Metazoa</taxon>
        <taxon>Spiralia</taxon>
        <taxon>Gnathifera</taxon>
        <taxon>Rotifera</taxon>
        <taxon>Eurotatoria</taxon>
        <taxon>Bdelloidea</taxon>
        <taxon>Philodinida</taxon>
        <taxon>Philodinidae</taxon>
        <taxon>Rotaria</taxon>
    </lineage>
</organism>
<dbReference type="PANTHER" id="PTHR13832">
    <property type="entry name" value="PROTEIN PHOSPHATASE 2C"/>
    <property type="match status" value="1"/>
</dbReference>
<evidence type="ECO:0000256" key="2">
    <source>
        <dbReference type="ARBA" id="ARBA00006702"/>
    </source>
</evidence>
<evidence type="ECO:0000256" key="8">
    <source>
        <dbReference type="ARBA" id="ARBA00023211"/>
    </source>
</evidence>
<dbReference type="Gene3D" id="3.60.40.10">
    <property type="entry name" value="PPM-type phosphatase domain"/>
    <property type="match status" value="1"/>
</dbReference>
<keyword evidence="8" id="KW-0464">Manganese</keyword>
<keyword evidence="7" id="KW-0904">Protein phosphatase</keyword>
<dbReference type="PANTHER" id="PTHR13832:SF803">
    <property type="entry name" value="PROTEIN PHOSPHATASE 1G"/>
    <property type="match status" value="1"/>
</dbReference>
<evidence type="ECO:0000313" key="11">
    <source>
        <dbReference type="Proteomes" id="UP000663864"/>
    </source>
</evidence>
<dbReference type="AlphaFoldDB" id="A0A814Y8B0"/>
<comment type="cofactor">
    <cofactor evidence="1">
        <name>Mn(2+)</name>
        <dbReference type="ChEBI" id="CHEBI:29035"/>
    </cofactor>
</comment>
<protein>
    <recommendedName>
        <fullName evidence="3">protein-serine/threonine phosphatase</fullName>
        <ecNumber evidence="3">3.1.3.16</ecNumber>
    </recommendedName>
</protein>
<evidence type="ECO:0000256" key="6">
    <source>
        <dbReference type="ARBA" id="ARBA00022842"/>
    </source>
</evidence>
<dbReference type="GO" id="GO:0004722">
    <property type="term" value="F:protein serine/threonine phosphatase activity"/>
    <property type="evidence" value="ECO:0007669"/>
    <property type="project" value="UniProtKB-EC"/>
</dbReference>
<sequence length="294" mass="33395">MATNSKMFEKKSDDKIKKNIFSYYPKTRKDITYNQLFAFAGMQGWRTSNEDFHKHLIPIDDQSWKRIDTAKNAANLVDKYIIDALNQIRLNPNNELIDKSQFNINQFSYIIKNKFLQLDKHLSTLVNDQSGSVCIVCLIGPLYIYLINLGDSRGIIISNNGQVLASTKDHKPSVEQEKKRIEKAGGRVTQCENDVPRVEYKLAISRTLGDYTFDKRFIPASPDIIQYPINSSASFVIIACDGIWDVMTNEQVAQFVSQKASNTSIQDIASQLLDQSFILGSTDNMSIYIIKISN</sequence>
<evidence type="ECO:0000256" key="5">
    <source>
        <dbReference type="ARBA" id="ARBA00022801"/>
    </source>
</evidence>
<evidence type="ECO:0000256" key="4">
    <source>
        <dbReference type="ARBA" id="ARBA00022723"/>
    </source>
</evidence>
<dbReference type="Proteomes" id="UP000663864">
    <property type="component" value="Unassembled WGS sequence"/>
</dbReference>
<evidence type="ECO:0000256" key="1">
    <source>
        <dbReference type="ARBA" id="ARBA00001936"/>
    </source>
</evidence>
<gene>
    <name evidence="10" type="ORF">ZHD862_LOCUS24095</name>
</gene>
<dbReference type="CDD" id="cd00143">
    <property type="entry name" value="PP2Cc"/>
    <property type="match status" value="1"/>
</dbReference>
<dbReference type="PROSITE" id="PS51746">
    <property type="entry name" value="PPM_2"/>
    <property type="match status" value="1"/>
</dbReference>
<keyword evidence="6" id="KW-0460">Magnesium</keyword>
<reference evidence="10" key="1">
    <citation type="submission" date="2021-02" db="EMBL/GenBank/DDBJ databases">
        <authorList>
            <person name="Nowell W R."/>
        </authorList>
    </citation>
    <scope>NUCLEOTIDE SEQUENCE</scope>
</reference>
<dbReference type="SUPFAM" id="SSF81606">
    <property type="entry name" value="PP2C-like"/>
    <property type="match status" value="1"/>
</dbReference>
<comment type="caution">
    <text evidence="10">The sequence shown here is derived from an EMBL/GenBank/DDBJ whole genome shotgun (WGS) entry which is preliminary data.</text>
</comment>
<dbReference type="InterPro" id="IPR015655">
    <property type="entry name" value="PP2C"/>
</dbReference>
<evidence type="ECO:0000256" key="3">
    <source>
        <dbReference type="ARBA" id="ARBA00013081"/>
    </source>
</evidence>
<dbReference type="GO" id="GO:0046872">
    <property type="term" value="F:metal ion binding"/>
    <property type="evidence" value="ECO:0007669"/>
    <property type="project" value="UniProtKB-KW"/>
</dbReference>
<dbReference type="InterPro" id="IPR036457">
    <property type="entry name" value="PPM-type-like_dom_sf"/>
</dbReference>
<name>A0A814Y8B0_9BILA</name>
<keyword evidence="5" id="KW-0378">Hydrolase</keyword>